<evidence type="ECO:0000256" key="2">
    <source>
        <dbReference type="ARBA" id="ARBA00011245"/>
    </source>
</evidence>
<dbReference type="SUPFAM" id="SSF51735">
    <property type="entry name" value="NAD(P)-binding Rossmann-fold domains"/>
    <property type="match status" value="1"/>
</dbReference>
<organism evidence="5 6">
    <name type="scientific">Elasticomyces elasticus</name>
    <dbReference type="NCBI Taxonomy" id="574655"/>
    <lineage>
        <taxon>Eukaryota</taxon>
        <taxon>Fungi</taxon>
        <taxon>Dikarya</taxon>
        <taxon>Ascomycota</taxon>
        <taxon>Pezizomycotina</taxon>
        <taxon>Dothideomycetes</taxon>
        <taxon>Dothideomycetidae</taxon>
        <taxon>Mycosphaerellales</taxon>
        <taxon>Teratosphaeriaceae</taxon>
        <taxon>Elasticomyces</taxon>
    </lineage>
</organism>
<dbReference type="PANTHER" id="PTHR45348:SF2">
    <property type="entry name" value="ZINC-TYPE ALCOHOL DEHYDROGENASE-LIKE PROTEIN C2E1P3.01"/>
    <property type="match status" value="1"/>
</dbReference>
<evidence type="ECO:0000313" key="5">
    <source>
        <dbReference type="EMBL" id="KAK5695785.1"/>
    </source>
</evidence>
<dbReference type="EMBL" id="JAVRQU010000013">
    <property type="protein sequence ID" value="KAK5695785.1"/>
    <property type="molecule type" value="Genomic_DNA"/>
</dbReference>
<name>A0AAN7W3G1_9PEZI</name>
<keyword evidence="3" id="KW-0560">Oxidoreductase</keyword>
<evidence type="ECO:0000256" key="3">
    <source>
        <dbReference type="ARBA" id="ARBA00023002"/>
    </source>
</evidence>
<comment type="subunit">
    <text evidence="2">Monomer.</text>
</comment>
<dbReference type="SUPFAM" id="SSF50129">
    <property type="entry name" value="GroES-like"/>
    <property type="match status" value="1"/>
</dbReference>
<dbReference type="InterPro" id="IPR047122">
    <property type="entry name" value="Trans-enoyl_RdTase-like"/>
</dbReference>
<dbReference type="Pfam" id="PF08240">
    <property type="entry name" value="ADH_N"/>
    <property type="match status" value="1"/>
</dbReference>
<protein>
    <recommendedName>
        <fullName evidence="4">Enoyl reductase (ER) domain-containing protein</fullName>
    </recommendedName>
</protein>
<dbReference type="Proteomes" id="UP001310594">
    <property type="component" value="Unassembled WGS sequence"/>
</dbReference>
<dbReference type="Gene3D" id="3.90.180.10">
    <property type="entry name" value="Medium-chain alcohol dehydrogenases, catalytic domain"/>
    <property type="match status" value="2"/>
</dbReference>
<reference evidence="5" key="1">
    <citation type="submission" date="2023-08" db="EMBL/GenBank/DDBJ databases">
        <title>Black Yeasts Isolated from many extreme environments.</title>
        <authorList>
            <person name="Coleine C."/>
            <person name="Stajich J.E."/>
            <person name="Selbmann L."/>
        </authorList>
    </citation>
    <scope>NUCLEOTIDE SEQUENCE</scope>
    <source>
        <strain evidence="5">CCFEE 5810</strain>
    </source>
</reference>
<dbReference type="Gene3D" id="3.40.50.720">
    <property type="entry name" value="NAD(P)-binding Rossmann-like Domain"/>
    <property type="match status" value="2"/>
</dbReference>
<dbReference type="InterPro" id="IPR036291">
    <property type="entry name" value="NAD(P)-bd_dom_sf"/>
</dbReference>
<evidence type="ECO:0000256" key="1">
    <source>
        <dbReference type="ARBA" id="ARBA00008072"/>
    </source>
</evidence>
<dbReference type="InterPro" id="IPR013154">
    <property type="entry name" value="ADH-like_N"/>
</dbReference>
<dbReference type="GO" id="GO:0016651">
    <property type="term" value="F:oxidoreductase activity, acting on NAD(P)H"/>
    <property type="evidence" value="ECO:0007669"/>
    <property type="project" value="InterPro"/>
</dbReference>
<dbReference type="InterPro" id="IPR020843">
    <property type="entry name" value="ER"/>
</dbReference>
<evidence type="ECO:0000259" key="4">
    <source>
        <dbReference type="SMART" id="SM00829"/>
    </source>
</evidence>
<dbReference type="InterPro" id="IPR011032">
    <property type="entry name" value="GroES-like_sf"/>
</dbReference>
<gene>
    <name evidence="5" type="ORF">LTR97_008205</name>
</gene>
<dbReference type="AlphaFoldDB" id="A0AAN7W3G1"/>
<dbReference type="PANTHER" id="PTHR45348">
    <property type="entry name" value="HYPOTHETICAL OXIDOREDUCTASE (EUROFUNG)"/>
    <property type="match status" value="1"/>
</dbReference>
<sequence>MSTQNYGLLREGAGNAVVRPIPLPKLRENYVLIRTVAIALNPTDWTTLDANGDDGTIAGCDFAGIVEEVGSAVTKSFKKGDKVTGLAHGANDEYPEDGAFARYITTKGDLLMHVPDGISLEAASAVSCAIGTIGYGLHYILGVPFPDQDVAKSGEPILIYGGSTATGSMAIQFAKLFRNAAVGKRIRQDTNGKITKVFDTVGLDSSAAICADAIGPSGGTHCTLLPVETFRKDVESIFFLGYDITGESYKFEGESYPAKPELFEWTKKFTTLAEKLWAEGKWQPHPQSVREGGLLGAVEGMNLMREGKGPSGEKWVYRVDDTKWPQENELLGMKREAVRKLQADTDDTHSPGPFCLNLAGEATRGNIETGLPLQEKLRYYLKEMKLLWNI</sequence>
<accession>A0AAN7W3G1</accession>
<feature type="domain" description="Enoyl reductase (ER)" evidence="4">
    <location>
        <begin position="12"/>
        <end position="309"/>
    </location>
</feature>
<dbReference type="SMART" id="SM00829">
    <property type="entry name" value="PKS_ER"/>
    <property type="match status" value="1"/>
</dbReference>
<comment type="similarity">
    <text evidence="1">Belongs to the zinc-containing alcohol dehydrogenase family.</text>
</comment>
<proteinExistence type="inferred from homology"/>
<dbReference type="CDD" id="cd08249">
    <property type="entry name" value="enoyl_reductase_like"/>
    <property type="match status" value="1"/>
</dbReference>
<comment type="caution">
    <text evidence="5">The sequence shown here is derived from an EMBL/GenBank/DDBJ whole genome shotgun (WGS) entry which is preliminary data.</text>
</comment>
<evidence type="ECO:0000313" key="6">
    <source>
        <dbReference type="Proteomes" id="UP001310594"/>
    </source>
</evidence>